<feature type="compositionally biased region" description="Low complexity" evidence="2">
    <location>
        <begin position="126"/>
        <end position="136"/>
    </location>
</feature>
<name>A0A9W6J4Q5_9HYPH</name>
<dbReference type="InterPro" id="IPR019734">
    <property type="entry name" value="TPR_rpt"/>
</dbReference>
<reference evidence="3" key="2">
    <citation type="submission" date="2023-01" db="EMBL/GenBank/DDBJ databases">
        <authorList>
            <person name="Sun Q."/>
            <person name="Evtushenko L."/>
        </authorList>
    </citation>
    <scope>NUCLEOTIDE SEQUENCE</scope>
    <source>
        <strain evidence="3">VKM B-2347</strain>
    </source>
</reference>
<dbReference type="Proteomes" id="UP001143372">
    <property type="component" value="Unassembled WGS sequence"/>
</dbReference>
<dbReference type="InterPro" id="IPR011990">
    <property type="entry name" value="TPR-like_helical_dom_sf"/>
</dbReference>
<keyword evidence="1" id="KW-0802">TPR repeat</keyword>
<dbReference type="SUPFAM" id="SSF48452">
    <property type="entry name" value="TPR-like"/>
    <property type="match status" value="1"/>
</dbReference>
<evidence type="ECO:0000313" key="3">
    <source>
        <dbReference type="EMBL" id="GLK69185.1"/>
    </source>
</evidence>
<feature type="region of interest" description="Disordered" evidence="2">
    <location>
        <begin position="119"/>
        <end position="213"/>
    </location>
</feature>
<dbReference type="EMBL" id="BSFI01000020">
    <property type="protein sequence ID" value="GLK69185.1"/>
    <property type="molecule type" value="Genomic_DNA"/>
</dbReference>
<comment type="caution">
    <text evidence="3">The sequence shown here is derived from an EMBL/GenBank/DDBJ whole genome shotgun (WGS) entry which is preliminary data.</text>
</comment>
<evidence type="ECO:0000313" key="4">
    <source>
        <dbReference type="Proteomes" id="UP001143372"/>
    </source>
</evidence>
<feature type="compositionally biased region" description="Polar residues" evidence="2">
    <location>
        <begin position="147"/>
        <end position="156"/>
    </location>
</feature>
<dbReference type="RefSeq" id="WP_271169413.1">
    <property type="nucleotide sequence ID" value="NZ_BSFI01000020.1"/>
</dbReference>
<gene>
    <name evidence="3" type="ORF">GCM10008179_28230</name>
</gene>
<accession>A0A9W6J4Q5</accession>
<dbReference type="Gene3D" id="1.25.40.10">
    <property type="entry name" value="Tetratricopeptide repeat domain"/>
    <property type="match status" value="1"/>
</dbReference>
<evidence type="ECO:0000256" key="1">
    <source>
        <dbReference type="PROSITE-ProRule" id="PRU00339"/>
    </source>
</evidence>
<dbReference type="AlphaFoldDB" id="A0A9W6J4Q5"/>
<dbReference type="PROSITE" id="PS50005">
    <property type="entry name" value="TPR"/>
    <property type="match status" value="1"/>
</dbReference>
<protein>
    <recommendedName>
        <fullName evidence="5">Tetratricopeptide repeat protein</fullName>
    </recommendedName>
</protein>
<evidence type="ECO:0000256" key="2">
    <source>
        <dbReference type="SAM" id="MobiDB-lite"/>
    </source>
</evidence>
<sequence>MRRVWMLVVLMMVCLGAALSGERMGRAFYEAGLPRIASLLLGGPVWRGATLYAQGRFAEAASAFENAPFADAPYDEGTARARAGELERAIAALNEALYRDPNDEDARYNLALVESLKAKRDRQARDANGAANASASKQKRGGEAPSDAQNDINSTGEGAAGDRDSGRQATSPGGAQVTRMGRAKQTAADPSRSQARGSVGASQGAGRTGGDGAKVAKSFEEMMKLPKMSFSQQAVQPSLQWLQTIPDDPGKFLRLKLAAERSQRAERGIAAPEVTDPW</sequence>
<keyword evidence="4" id="KW-1185">Reference proteome</keyword>
<reference evidence="3" key="1">
    <citation type="journal article" date="2014" name="Int. J. Syst. Evol. Microbiol.">
        <title>Complete genome sequence of Corynebacterium casei LMG S-19264T (=DSM 44701T), isolated from a smear-ripened cheese.</title>
        <authorList>
            <consortium name="US DOE Joint Genome Institute (JGI-PGF)"/>
            <person name="Walter F."/>
            <person name="Albersmeier A."/>
            <person name="Kalinowski J."/>
            <person name="Ruckert C."/>
        </authorList>
    </citation>
    <scope>NUCLEOTIDE SEQUENCE</scope>
    <source>
        <strain evidence="3">VKM B-2347</strain>
    </source>
</reference>
<feature type="repeat" description="TPR" evidence="1">
    <location>
        <begin position="70"/>
        <end position="103"/>
    </location>
</feature>
<evidence type="ECO:0008006" key="5">
    <source>
        <dbReference type="Google" id="ProtNLM"/>
    </source>
</evidence>
<proteinExistence type="predicted"/>
<organism evidence="3 4">
    <name type="scientific">Hansschlegelia plantiphila</name>
    <dbReference type="NCBI Taxonomy" id="374655"/>
    <lineage>
        <taxon>Bacteria</taxon>
        <taxon>Pseudomonadati</taxon>
        <taxon>Pseudomonadota</taxon>
        <taxon>Alphaproteobacteria</taxon>
        <taxon>Hyphomicrobiales</taxon>
        <taxon>Methylopilaceae</taxon>
        <taxon>Hansschlegelia</taxon>
    </lineage>
</organism>